<accession>A0ABX8JDH4</accession>
<reference evidence="3 4" key="1">
    <citation type="submission" date="2021-06" db="EMBL/GenBank/DDBJ databases">
        <title>Gemonas diversity in paddy soil.</title>
        <authorList>
            <person name="Liu G."/>
        </authorList>
    </citation>
    <scope>NUCLEOTIDE SEQUENCE [LARGE SCALE GENOMIC DNA]</scope>
    <source>
        <strain evidence="3 4">RG29</strain>
    </source>
</reference>
<feature type="signal peptide" evidence="2">
    <location>
        <begin position="1"/>
        <end position="22"/>
    </location>
</feature>
<feature type="chain" id="PRO_5046209103" evidence="2">
    <location>
        <begin position="23"/>
        <end position="88"/>
    </location>
</feature>
<gene>
    <name evidence="3" type="ORF">KP005_13825</name>
</gene>
<evidence type="ECO:0000313" key="3">
    <source>
        <dbReference type="EMBL" id="QWV96445.1"/>
    </source>
</evidence>
<evidence type="ECO:0000256" key="2">
    <source>
        <dbReference type="SAM" id="SignalP"/>
    </source>
</evidence>
<keyword evidence="1" id="KW-0175">Coiled coil</keyword>
<proteinExistence type="predicted"/>
<keyword evidence="4" id="KW-1185">Reference proteome</keyword>
<evidence type="ECO:0000313" key="4">
    <source>
        <dbReference type="Proteomes" id="UP000683493"/>
    </source>
</evidence>
<name>A0ABX8JDH4_9BACT</name>
<feature type="coiled-coil region" evidence="1">
    <location>
        <begin position="33"/>
        <end position="60"/>
    </location>
</feature>
<organism evidence="3 4">
    <name type="scientific">Geomonas diazotrophica</name>
    <dbReference type="NCBI Taxonomy" id="2843197"/>
    <lineage>
        <taxon>Bacteria</taxon>
        <taxon>Pseudomonadati</taxon>
        <taxon>Thermodesulfobacteriota</taxon>
        <taxon>Desulfuromonadia</taxon>
        <taxon>Geobacterales</taxon>
        <taxon>Geobacteraceae</taxon>
        <taxon>Geomonas</taxon>
    </lineage>
</organism>
<keyword evidence="2" id="KW-0732">Signal</keyword>
<sequence>MLRTVAALTMATMVMTSIPALAQQGKDECLLASQNCKDQVDSIQQKIAKLNKEIAKGKKVYTPTEIKVLQGKLREVNNQLDDLLKPGH</sequence>
<protein>
    <submittedName>
        <fullName evidence="3">Uncharacterized protein</fullName>
    </submittedName>
</protein>
<evidence type="ECO:0000256" key="1">
    <source>
        <dbReference type="SAM" id="Coils"/>
    </source>
</evidence>
<dbReference type="Proteomes" id="UP000683493">
    <property type="component" value="Chromosome"/>
</dbReference>
<dbReference type="EMBL" id="CP076724">
    <property type="protein sequence ID" value="QWV96445.1"/>
    <property type="molecule type" value="Genomic_DNA"/>
</dbReference>